<dbReference type="PROSITE" id="PS50893">
    <property type="entry name" value="ABC_TRANSPORTER_2"/>
    <property type="match status" value="1"/>
</dbReference>
<dbReference type="EMBL" id="JACHHK010000001">
    <property type="protein sequence ID" value="MBB5182078.1"/>
    <property type="molecule type" value="Genomic_DNA"/>
</dbReference>
<dbReference type="GO" id="GO:0140359">
    <property type="term" value="F:ABC-type transporter activity"/>
    <property type="evidence" value="ECO:0007669"/>
    <property type="project" value="InterPro"/>
</dbReference>
<dbReference type="SUPFAM" id="SSF52540">
    <property type="entry name" value="P-loop containing nucleoside triphosphate hydrolases"/>
    <property type="match status" value="1"/>
</dbReference>
<dbReference type="GO" id="GO:0005524">
    <property type="term" value="F:ATP binding"/>
    <property type="evidence" value="ECO:0007669"/>
    <property type="project" value="UniProtKB-KW"/>
</dbReference>
<keyword evidence="11" id="KW-1185">Reference proteome</keyword>
<evidence type="ECO:0000256" key="6">
    <source>
        <dbReference type="ARBA" id="ARBA00023136"/>
    </source>
</evidence>
<evidence type="ECO:0000256" key="4">
    <source>
        <dbReference type="ARBA" id="ARBA00022840"/>
    </source>
</evidence>
<feature type="transmembrane region" description="Helical" evidence="7">
    <location>
        <begin position="243"/>
        <end position="263"/>
    </location>
</feature>
<evidence type="ECO:0000313" key="11">
    <source>
        <dbReference type="Proteomes" id="UP000539953"/>
    </source>
</evidence>
<feature type="transmembrane region" description="Helical" evidence="7">
    <location>
        <begin position="269"/>
        <end position="287"/>
    </location>
</feature>
<gene>
    <name evidence="10" type="ORF">HNQ47_000081</name>
</gene>
<dbReference type="PROSITE" id="PS00211">
    <property type="entry name" value="ABC_TRANSPORTER_1"/>
    <property type="match status" value="1"/>
</dbReference>
<feature type="domain" description="ABC transporter" evidence="8">
    <location>
        <begin position="336"/>
        <end position="544"/>
    </location>
</feature>
<dbReference type="Pfam" id="PF00005">
    <property type="entry name" value="ABC_tran"/>
    <property type="match status" value="1"/>
</dbReference>
<dbReference type="GO" id="GO:0005886">
    <property type="term" value="C:plasma membrane"/>
    <property type="evidence" value="ECO:0007669"/>
    <property type="project" value="UniProtKB-SubCell"/>
</dbReference>
<protein>
    <submittedName>
        <fullName evidence="10">ATP-binding cassette subfamily B protein</fullName>
    </submittedName>
</protein>
<comment type="subcellular location">
    <subcellularLocation>
        <location evidence="1">Cell membrane</location>
        <topology evidence="1">Multi-pass membrane protein</topology>
    </subcellularLocation>
</comment>
<dbReference type="RefSeq" id="WP_183326490.1">
    <property type="nucleotide sequence ID" value="NZ_JACHHK010000001.1"/>
</dbReference>
<evidence type="ECO:0000256" key="5">
    <source>
        <dbReference type="ARBA" id="ARBA00022989"/>
    </source>
</evidence>
<keyword evidence="5 7" id="KW-1133">Transmembrane helix</keyword>
<evidence type="ECO:0000256" key="2">
    <source>
        <dbReference type="ARBA" id="ARBA00022692"/>
    </source>
</evidence>
<name>A0A7W8FUG4_9FIRM</name>
<sequence length="546" mass="60868">MHSEHWIRRSAGQVIRRHKKRTILLGAVIIGAAGTSLLPPLVLEQIVNRLSQHQAISFSLAAFYLLLIVLADGLTAIQNAWITIFGQKLTHEIRSALCAKLDRLPADYYHHHPAGKITSLFINDGDAIDVLYSDGVISMFADSLRVIAILWVIFTRSTGLGLLILAVLPVLYVFTRICRKRIRQAQLDNRRAIAKVNNHVPETLRCMRMIRTLHVQRYMERSYDEAIRESYQAMDRSNFIDSIYSPVILFVQACLCALMMVLAVRSPAWRAWFGISVGSAVAMMAYISQIFSPLENIGMEIQNIQAAAAAIRHMEEFFNEPNWQPRCTDPIPKSGILLDHVTFGYDPARPVIRDLSFTVRPNEIVTLTGRTGAGKSTIFRLLTGLYQPQHGSIYLAGQCPCAIPEHEKRKIYGCVEQDFPTVPGTVRDQITLYDGTLSDKDVLQALKLAGLKDTVDQLPQGLDTPMHEELFSQGQMQMLAIARAVVADPQVLLLDEITANLDAQTEAQIIQALKEASANRTVLSVSHRISSAIGADRTIEIPTLDP</sequence>
<dbReference type="PANTHER" id="PTHR24221">
    <property type="entry name" value="ATP-BINDING CASSETTE SUB-FAMILY B"/>
    <property type="match status" value="1"/>
</dbReference>
<dbReference type="PROSITE" id="PS50929">
    <property type="entry name" value="ABC_TM1F"/>
    <property type="match status" value="1"/>
</dbReference>
<keyword evidence="4 10" id="KW-0067">ATP-binding</keyword>
<evidence type="ECO:0000313" key="10">
    <source>
        <dbReference type="EMBL" id="MBB5182078.1"/>
    </source>
</evidence>
<dbReference type="Gene3D" id="3.40.50.300">
    <property type="entry name" value="P-loop containing nucleotide triphosphate hydrolases"/>
    <property type="match status" value="1"/>
</dbReference>
<feature type="domain" description="ABC transmembrane type-1" evidence="9">
    <location>
        <begin position="23"/>
        <end position="306"/>
    </location>
</feature>
<keyword evidence="3" id="KW-0547">Nucleotide-binding</keyword>
<dbReference type="InterPro" id="IPR011527">
    <property type="entry name" value="ABC1_TM_dom"/>
</dbReference>
<organism evidence="10 11">
    <name type="scientific">Catenisphaera adipataccumulans</name>
    <dbReference type="NCBI Taxonomy" id="700500"/>
    <lineage>
        <taxon>Bacteria</taxon>
        <taxon>Bacillati</taxon>
        <taxon>Bacillota</taxon>
        <taxon>Erysipelotrichia</taxon>
        <taxon>Erysipelotrichales</taxon>
        <taxon>Erysipelotrichaceae</taxon>
        <taxon>Catenisphaera</taxon>
    </lineage>
</organism>
<evidence type="ECO:0000256" key="1">
    <source>
        <dbReference type="ARBA" id="ARBA00004651"/>
    </source>
</evidence>
<evidence type="ECO:0000259" key="8">
    <source>
        <dbReference type="PROSITE" id="PS50893"/>
    </source>
</evidence>
<dbReference type="InterPro" id="IPR027417">
    <property type="entry name" value="P-loop_NTPase"/>
</dbReference>
<evidence type="ECO:0000256" key="7">
    <source>
        <dbReference type="SAM" id="Phobius"/>
    </source>
</evidence>
<feature type="transmembrane region" description="Helical" evidence="7">
    <location>
        <begin position="55"/>
        <end position="77"/>
    </location>
</feature>
<dbReference type="Gene3D" id="1.20.1560.10">
    <property type="entry name" value="ABC transporter type 1, transmembrane domain"/>
    <property type="match status" value="1"/>
</dbReference>
<feature type="transmembrane region" description="Helical" evidence="7">
    <location>
        <begin position="21"/>
        <end position="43"/>
    </location>
</feature>
<dbReference type="GO" id="GO:0034040">
    <property type="term" value="F:ATPase-coupled lipid transmembrane transporter activity"/>
    <property type="evidence" value="ECO:0007669"/>
    <property type="project" value="TreeGrafter"/>
</dbReference>
<dbReference type="InterPro" id="IPR017871">
    <property type="entry name" value="ABC_transporter-like_CS"/>
</dbReference>
<dbReference type="InterPro" id="IPR039421">
    <property type="entry name" value="Type_1_exporter"/>
</dbReference>
<dbReference type="SUPFAM" id="SSF90123">
    <property type="entry name" value="ABC transporter transmembrane region"/>
    <property type="match status" value="1"/>
</dbReference>
<dbReference type="Proteomes" id="UP000539953">
    <property type="component" value="Unassembled WGS sequence"/>
</dbReference>
<accession>A0A7W8FUG4</accession>
<dbReference type="GO" id="GO:0016887">
    <property type="term" value="F:ATP hydrolysis activity"/>
    <property type="evidence" value="ECO:0007669"/>
    <property type="project" value="InterPro"/>
</dbReference>
<comment type="caution">
    <text evidence="10">The sequence shown here is derived from an EMBL/GenBank/DDBJ whole genome shotgun (WGS) entry which is preliminary data.</text>
</comment>
<dbReference type="InterPro" id="IPR003439">
    <property type="entry name" value="ABC_transporter-like_ATP-bd"/>
</dbReference>
<dbReference type="PANTHER" id="PTHR24221:SF654">
    <property type="entry name" value="ATP-BINDING CASSETTE SUB-FAMILY B MEMBER 6"/>
    <property type="match status" value="1"/>
</dbReference>
<dbReference type="SMART" id="SM00382">
    <property type="entry name" value="AAA"/>
    <property type="match status" value="1"/>
</dbReference>
<proteinExistence type="predicted"/>
<keyword evidence="6 7" id="KW-0472">Membrane</keyword>
<dbReference type="InterPro" id="IPR003593">
    <property type="entry name" value="AAA+_ATPase"/>
</dbReference>
<evidence type="ECO:0000259" key="9">
    <source>
        <dbReference type="PROSITE" id="PS50929"/>
    </source>
</evidence>
<reference evidence="10 11" key="1">
    <citation type="submission" date="2020-08" db="EMBL/GenBank/DDBJ databases">
        <title>Genomic Encyclopedia of Type Strains, Phase IV (KMG-IV): sequencing the most valuable type-strain genomes for metagenomic binning, comparative biology and taxonomic classification.</title>
        <authorList>
            <person name="Goeker M."/>
        </authorList>
    </citation>
    <scope>NUCLEOTIDE SEQUENCE [LARGE SCALE GENOMIC DNA]</scope>
    <source>
        <strain evidence="10 11">DSM 25799</strain>
    </source>
</reference>
<dbReference type="InterPro" id="IPR036640">
    <property type="entry name" value="ABC1_TM_sf"/>
</dbReference>
<evidence type="ECO:0000256" key="3">
    <source>
        <dbReference type="ARBA" id="ARBA00022741"/>
    </source>
</evidence>
<keyword evidence="2 7" id="KW-0812">Transmembrane</keyword>
<dbReference type="Pfam" id="PF00664">
    <property type="entry name" value="ABC_membrane"/>
    <property type="match status" value="1"/>
</dbReference>
<dbReference type="AlphaFoldDB" id="A0A7W8FUG4"/>